<protein>
    <recommendedName>
        <fullName evidence="4">NERD domain-containing protein</fullName>
    </recommendedName>
</protein>
<evidence type="ECO:0008006" key="4">
    <source>
        <dbReference type="Google" id="ProtNLM"/>
    </source>
</evidence>
<accession>A0A0N9HRT4</accession>
<dbReference type="KEGG" id="kphy:AOZ06_12465"/>
<evidence type="ECO:0000313" key="3">
    <source>
        <dbReference type="Proteomes" id="UP000063699"/>
    </source>
</evidence>
<dbReference type="AlphaFoldDB" id="A0A0N9HRT4"/>
<keyword evidence="1" id="KW-1133">Transmembrane helix</keyword>
<gene>
    <name evidence="2" type="ORF">AOZ06_12465</name>
</gene>
<dbReference type="EMBL" id="CP012752">
    <property type="protein sequence ID" value="ALG07610.1"/>
    <property type="molecule type" value="Genomic_DNA"/>
</dbReference>
<evidence type="ECO:0000256" key="1">
    <source>
        <dbReference type="SAM" id="Phobius"/>
    </source>
</evidence>
<organism evidence="2 3">
    <name type="scientific">Kibdelosporangium phytohabitans</name>
    <dbReference type="NCBI Taxonomy" id="860235"/>
    <lineage>
        <taxon>Bacteria</taxon>
        <taxon>Bacillati</taxon>
        <taxon>Actinomycetota</taxon>
        <taxon>Actinomycetes</taxon>
        <taxon>Pseudonocardiales</taxon>
        <taxon>Pseudonocardiaceae</taxon>
        <taxon>Kibdelosporangium</taxon>
    </lineage>
</organism>
<reference evidence="2 3" key="1">
    <citation type="submission" date="2015-07" db="EMBL/GenBank/DDBJ databases">
        <title>Genome sequencing of Kibdelosporangium phytohabitans.</title>
        <authorList>
            <person name="Qin S."/>
            <person name="Xing K."/>
        </authorList>
    </citation>
    <scope>NUCLEOTIDE SEQUENCE [LARGE SCALE GENOMIC DNA]</scope>
    <source>
        <strain evidence="2 3">KLBMP1111</strain>
    </source>
</reference>
<name>A0A0N9HRT4_9PSEU</name>
<evidence type="ECO:0000313" key="2">
    <source>
        <dbReference type="EMBL" id="ALG07610.1"/>
    </source>
</evidence>
<sequence length="431" mass="44783">MAMRLIRLGDETSAVGADVRAALASWGRGDGVVGGIALIGCKPPDCPEPVDAIVVLPRGIMVVVGVDLPDPAMRLDAPVNGQWKVDGWPLVRADGAVNPAAEAVQAATAVVARLQAQRVEPMPVGTVIAVGPYVARVSQPSNDLARGIRILHPEPTTLLTAARELAVYEHRCSPQRANAILAALVPNHPPFTPEELSGEGFTESAGAGLASASTLLIPRVTLSEHRPVTPARPAAKRLGWLPVTAVLLVGLLLVTGIVVAIAAASDQPQATEGPKTSVSVAQQATQVVDGVAYAPKGKVQDTDCQSRAFGDMQVWLQANPCAALTRSRYESTAGNEPIAVLLADLTFQDAGRAEAFLKVASAPGTGSIIDPSVHGTPWPDGRKPIFDSAAYQAKQTGAGVRIVQVIWLDKASTPDDAALVAAARRSLNLPA</sequence>
<keyword evidence="3" id="KW-1185">Reference proteome</keyword>
<dbReference type="Proteomes" id="UP000063699">
    <property type="component" value="Chromosome"/>
</dbReference>
<proteinExistence type="predicted"/>
<feature type="transmembrane region" description="Helical" evidence="1">
    <location>
        <begin position="240"/>
        <end position="264"/>
    </location>
</feature>
<keyword evidence="1" id="KW-0812">Transmembrane</keyword>
<keyword evidence="1" id="KW-0472">Membrane</keyword>